<dbReference type="AlphaFoldDB" id="A0A5C3QW48"/>
<keyword evidence="2" id="KW-0342">GTP-binding</keyword>
<sequence length="426" mass="47790">MSIGAVPSIALPAPQSWFPGHMRKFASSLPHLLTKTDVVLELRDARLPLTSINRSLEGAIRQWRAENGWHPTDADDDTLRSKPCEHIVVFNKRDLVPSWGIEPFRQAMRTKFPSQRSIFASYNKQADIKELNKHLVDVAKRYPHALEMNIMVVGMPNVGKSTLLNTLRHVGIKGHTSKALRTSANPGHTRALSTRLKLSEAPLIYAYDSPGVMLPYLGRGPEGAERGLKLALIAGIKEGLYDMEALAAYIQYKLNVLNPISPAYLDLLSPGSKPITDLYELLEQVALRMGMVRRGAQPDLERAAVHIVRWWRSEGSLRMSSANPSDPKSNQKTYAWGFDFEWEARARTGGGMQIGGDSGAAPTTRDDSVAWIQVDMERCIDRYLETRATDDELENDISPTQEKKVALQERKDKRAAKWAKRSTRNW</sequence>
<keyword evidence="5" id="KW-0378">Hydrolase</keyword>
<feature type="domain" description="G" evidence="4">
    <location>
        <begin position="150"/>
        <end position="217"/>
    </location>
</feature>
<dbReference type="Proteomes" id="UP000305067">
    <property type="component" value="Unassembled WGS sequence"/>
</dbReference>
<dbReference type="GO" id="GO:0005525">
    <property type="term" value="F:GTP binding"/>
    <property type="evidence" value="ECO:0007669"/>
    <property type="project" value="UniProtKB-KW"/>
</dbReference>
<evidence type="ECO:0000313" key="5">
    <source>
        <dbReference type="EMBL" id="TFL02564.1"/>
    </source>
</evidence>
<organism evidence="5 6">
    <name type="scientific">Pterulicium gracile</name>
    <dbReference type="NCBI Taxonomy" id="1884261"/>
    <lineage>
        <taxon>Eukaryota</taxon>
        <taxon>Fungi</taxon>
        <taxon>Dikarya</taxon>
        <taxon>Basidiomycota</taxon>
        <taxon>Agaricomycotina</taxon>
        <taxon>Agaricomycetes</taxon>
        <taxon>Agaricomycetidae</taxon>
        <taxon>Agaricales</taxon>
        <taxon>Pleurotineae</taxon>
        <taxon>Pterulaceae</taxon>
        <taxon>Pterulicium</taxon>
    </lineage>
</organism>
<feature type="compositionally biased region" description="Basic and acidic residues" evidence="3">
    <location>
        <begin position="401"/>
        <end position="412"/>
    </location>
</feature>
<dbReference type="InterPro" id="IPR023179">
    <property type="entry name" value="GTP-bd_ortho_bundle_sf"/>
</dbReference>
<dbReference type="PANTHER" id="PTHR45782:SF4">
    <property type="entry name" value="MITOCHONDRIAL RIBOSOME-ASSOCIATED GTPASE 1"/>
    <property type="match status" value="1"/>
</dbReference>
<reference evidence="5 6" key="1">
    <citation type="journal article" date="2019" name="Nat. Ecol. Evol.">
        <title>Megaphylogeny resolves global patterns of mushroom evolution.</title>
        <authorList>
            <person name="Varga T."/>
            <person name="Krizsan K."/>
            <person name="Foldi C."/>
            <person name="Dima B."/>
            <person name="Sanchez-Garcia M."/>
            <person name="Sanchez-Ramirez S."/>
            <person name="Szollosi G.J."/>
            <person name="Szarkandi J.G."/>
            <person name="Papp V."/>
            <person name="Albert L."/>
            <person name="Andreopoulos W."/>
            <person name="Angelini C."/>
            <person name="Antonin V."/>
            <person name="Barry K.W."/>
            <person name="Bougher N.L."/>
            <person name="Buchanan P."/>
            <person name="Buyck B."/>
            <person name="Bense V."/>
            <person name="Catcheside P."/>
            <person name="Chovatia M."/>
            <person name="Cooper J."/>
            <person name="Damon W."/>
            <person name="Desjardin D."/>
            <person name="Finy P."/>
            <person name="Geml J."/>
            <person name="Haridas S."/>
            <person name="Hughes K."/>
            <person name="Justo A."/>
            <person name="Karasinski D."/>
            <person name="Kautmanova I."/>
            <person name="Kiss B."/>
            <person name="Kocsube S."/>
            <person name="Kotiranta H."/>
            <person name="LaButti K.M."/>
            <person name="Lechner B.E."/>
            <person name="Liimatainen K."/>
            <person name="Lipzen A."/>
            <person name="Lukacs Z."/>
            <person name="Mihaltcheva S."/>
            <person name="Morgado L.N."/>
            <person name="Niskanen T."/>
            <person name="Noordeloos M.E."/>
            <person name="Ohm R.A."/>
            <person name="Ortiz-Santana B."/>
            <person name="Ovrebo C."/>
            <person name="Racz N."/>
            <person name="Riley R."/>
            <person name="Savchenko A."/>
            <person name="Shiryaev A."/>
            <person name="Soop K."/>
            <person name="Spirin V."/>
            <person name="Szebenyi C."/>
            <person name="Tomsovsky M."/>
            <person name="Tulloss R.E."/>
            <person name="Uehling J."/>
            <person name="Grigoriev I.V."/>
            <person name="Vagvolgyi C."/>
            <person name="Papp T."/>
            <person name="Martin F.M."/>
            <person name="Miettinen O."/>
            <person name="Hibbett D.S."/>
            <person name="Nagy L.G."/>
        </authorList>
    </citation>
    <scope>NUCLEOTIDE SEQUENCE [LARGE SCALE GENOMIC DNA]</scope>
    <source>
        <strain evidence="5 6">CBS 309.79</strain>
    </source>
</reference>
<dbReference type="PANTHER" id="PTHR45782">
    <property type="entry name" value="MITOCHONDRIAL RIBOSOME-ASSOCIATED GTPASE 1"/>
    <property type="match status" value="1"/>
</dbReference>
<evidence type="ECO:0000313" key="6">
    <source>
        <dbReference type="Proteomes" id="UP000305067"/>
    </source>
</evidence>
<name>A0A5C3QW48_9AGAR</name>
<dbReference type="SUPFAM" id="SSF52540">
    <property type="entry name" value="P-loop containing nucleoside triphosphate hydrolases"/>
    <property type="match status" value="1"/>
</dbReference>
<dbReference type="EMBL" id="ML178822">
    <property type="protein sequence ID" value="TFL02564.1"/>
    <property type="molecule type" value="Genomic_DNA"/>
</dbReference>
<accession>A0A5C3QW48</accession>
<dbReference type="InterPro" id="IPR006073">
    <property type="entry name" value="GTP-bd"/>
</dbReference>
<proteinExistence type="predicted"/>
<dbReference type="InterPro" id="IPR027417">
    <property type="entry name" value="P-loop_NTPase"/>
</dbReference>
<dbReference type="OrthoDB" id="269151at2759"/>
<evidence type="ECO:0000259" key="4">
    <source>
        <dbReference type="Pfam" id="PF01926"/>
    </source>
</evidence>
<evidence type="ECO:0000256" key="3">
    <source>
        <dbReference type="SAM" id="MobiDB-lite"/>
    </source>
</evidence>
<dbReference type="Pfam" id="PF01926">
    <property type="entry name" value="MMR_HSR1"/>
    <property type="match status" value="1"/>
</dbReference>
<dbReference type="Gene3D" id="3.40.50.300">
    <property type="entry name" value="P-loop containing nucleotide triphosphate hydrolases"/>
    <property type="match status" value="1"/>
</dbReference>
<dbReference type="GO" id="GO:0003924">
    <property type="term" value="F:GTPase activity"/>
    <property type="evidence" value="ECO:0007669"/>
    <property type="project" value="TreeGrafter"/>
</dbReference>
<dbReference type="GO" id="GO:0032543">
    <property type="term" value="P:mitochondrial translation"/>
    <property type="evidence" value="ECO:0007669"/>
    <property type="project" value="TreeGrafter"/>
</dbReference>
<evidence type="ECO:0000256" key="2">
    <source>
        <dbReference type="ARBA" id="ARBA00023134"/>
    </source>
</evidence>
<dbReference type="GO" id="GO:0005739">
    <property type="term" value="C:mitochondrion"/>
    <property type="evidence" value="ECO:0007669"/>
    <property type="project" value="TreeGrafter"/>
</dbReference>
<keyword evidence="1" id="KW-0547">Nucleotide-binding</keyword>
<feature type="compositionally biased region" description="Basic residues" evidence="3">
    <location>
        <begin position="413"/>
        <end position="426"/>
    </location>
</feature>
<dbReference type="Gene3D" id="1.10.1580.10">
    <property type="match status" value="1"/>
</dbReference>
<evidence type="ECO:0000256" key="1">
    <source>
        <dbReference type="ARBA" id="ARBA00022741"/>
    </source>
</evidence>
<gene>
    <name evidence="5" type="ORF">BDV98DRAFT_547095</name>
</gene>
<dbReference type="STRING" id="1884261.A0A5C3QW48"/>
<keyword evidence="6" id="KW-1185">Reference proteome</keyword>
<protein>
    <submittedName>
        <fullName evidence="5">P-loop containing nucleoside triphosphate hydrolase protein</fullName>
    </submittedName>
</protein>
<feature type="region of interest" description="Disordered" evidence="3">
    <location>
        <begin position="394"/>
        <end position="426"/>
    </location>
</feature>